<evidence type="ECO:0000256" key="13">
    <source>
        <dbReference type="ARBA" id="ARBA00022989"/>
    </source>
</evidence>
<evidence type="ECO:0000256" key="1">
    <source>
        <dbReference type="ARBA" id="ARBA00001971"/>
    </source>
</evidence>
<keyword evidence="9 19" id="KW-0812">Transmembrane</keyword>
<evidence type="ECO:0000259" key="21">
    <source>
        <dbReference type="PROSITE" id="PS51003"/>
    </source>
</evidence>
<feature type="compositionally biased region" description="Basic and acidic residues" evidence="18">
    <location>
        <begin position="541"/>
        <end position="555"/>
    </location>
</feature>
<keyword evidence="6" id="KW-1003">Cell membrane</keyword>
<keyword evidence="8" id="KW-0679">Respiratory chain</keyword>
<feature type="transmembrane region" description="Helical" evidence="19">
    <location>
        <begin position="382"/>
        <end position="401"/>
    </location>
</feature>
<feature type="transmembrane region" description="Helical" evidence="19">
    <location>
        <begin position="48"/>
        <end position="72"/>
    </location>
</feature>
<dbReference type="FunFam" id="1.20.810.10:FF:000007">
    <property type="entry name" value="Ubiquinol-cytochrome C reductase B subunit"/>
    <property type="match status" value="1"/>
</dbReference>
<dbReference type="GO" id="GO:0016491">
    <property type="term" value="F:oxidoreductase activity"/>
    <property type="evidence" value="ECO:0007669"/>
    <property type="project" value="InterPro"/>
</dbReference>
<evidence type="ECO:0000313" key="23">
    <source>
        <dbReference type="Proteomes" id="UP000557204"/>
    </source>
</evidence>
<dbReference type="Gene3D" id="1.20.810.10">
    <property type="entry name" value="Cytochrome Bc1 Complex, Chain C"/>
    <property type="match status" value="1"/>
</dbReference>
<dbReference type="EMBL" id="JABFAJ010000024">
    <property type="protein sequence ID" value="NNU28550.1"/>
    <property type="molecule type" value="Genomic_DNA"/>
</dbReference>
<gene>
    <name evidence="22" type="ORF">HLI28_13500</name>
</gene>
<dbReference type="Pfam" id="PF13631">
    <property type="entry name" value="Cytochrom_B_N_2"/>
    <property type="match status" value="1"/>
</dbReference>
<evidence type="ECO:0000256" key="7">
    <source>
        <dbReference type="ARBA" id="ARBA00022617"/>
    </source>
</evidence>
<evidence type="ECO:0000256" key="3">
    <source>
        <dbReference type="ARBA" id="ARBA00012951"/>
    </source>
</evidence>
<dbReference type="AlphaFoldDB" id="A0A849K7X2"/>
<evidence type="ECO:0000256" key="9">
    <source>
        <dbReference type="ARBA" id="ARBA00022692"/>
    </source>
</evidence>
<keyword evidence="5" id="KW-0813">Transport</keyword>
<dbReference type="GO" id="GO:0022904">
    <property type="term" value="P:respiratory electron transport chain"/>
    <property type="evidence" value="ECO:0007669"/>
    <property type="project" value="InterPro"/>
</dbReference>
<organism evidence="22 23">
    <name type="scientific">Isoptericola sediminis</name>
    <dbReference type="NCBI Taxonomy" id="2733572"/>
    <lineage>
        <taxon>Bacteria</taxon>
        <taxon>Bacillati</taxon>
        <taxon>Actinomycetota</taxon>
        <taxon>Actinomycetes</taxon>
        <taxon>Micrococcales</taxon>
        <taxon>Promicromonosporaceae</taxon>
        <taxon>Isoptericola</taxon>
    </lineage>
</organism>
<comment type="subcellular location">
    <subcellularLocation>
        <location evidence="2">Cell membrane</location>
        <topology evidence="2">Multi-pass membrane protein</topology>
    </subcellularLocation>
</comment>
<keyword evidence="14" id="KW-0408">Iron</keyword>
<feature type="region of interest" description="Disordered" evidence="18">
    <location>
        <begin position="536"/>
        <end position="568"/>
    </location>
</feature>
<feature type="domain" description="Cytochrome b/b6 C-terminal region profile" evidence="21">
    <location>
        <begin position="248"/>
        <end position="444"/>
    </location>
</feature>
<dbReference type="GO" id="GO:0008121">
    <property type="term" value="F:quinol-cytochrome-c reductase activity"/>
    <property type="evidence" value="ECO:0007669"/>
    <property type="project" value="UniProtKB-EC"/>
</dbReference>
<dbReference type="GO" id="GO:0046872">
    <property type="term" value="F:metal ion binding"/>
    <property type="evidence" value="ECO:0007669"/>
    <property type="project" value="UniProtKB-KW"/>
</dbReference>
<feature type="transmembrane region" description="Helical" evidence="19">
    <location>
        <begin position="261"/>
        <end position="285"/>
    </location>
</feature>
<evidence type="ECO:0000259" key="20">
    <source>
        <dbReference type="PROSITE" id="PS51002"/>
    </source>
</evidence>
<dbReference type="InterPro" id="IPR027387">
    <property type="entry name" value="Cytb/b6-like_sf"/>
</dbReference>
<evidence type="ECO:0000256" key="6">
    <source>
        <dbReference type="ARBA" id="ARBA00022475"/>
    </source>
</evidence>
<evidence type="ECO:0000256" key="4">
    <source>
        <dbReference type="ARBA" id="ARBA00016116"/>
    </source>
</evidence>
<evidence type="ECO:0000256" key="18">
    <source>
        <dbReference type="SAM" id="MobiDB-lite"/>
    </source>
</evidence>
<dbReference type="PROSITE" id="PS51003">
    <property type="entry name" value="CYTB_CTER"/>
    <property type="match status" value="1"/>
</dbReference>
<name>A0A849K7X2_9MICO</name>
<dbReference type="InterPro" id="IPR016174">
    <property type="entry name" value="Di-haem_cyt_TM"/>
</dbReference>
<dbReference type="Proteomes" id="UP000557204">
    <property type="component" value="Unassembled WGS sequence"/>
</dbReference>
<accession>A0A849K7X2</accession>
<evidence type="ECO:0000256" key="2">
    <source>
        <dbReference type="ARBA" id="ARBA00004651"/>
    </source>
</evidence>
<comment type="caution">
    <text evidence="22">The sequence shown here is derived from an EMBL/GenBank/DDBJ whole genome shotgun (WGS) entry which is preliminary data.</text>
</comment>
<keyword evidence="7" id="KW-0349">Heme</keyword>
<dbReference type="PANTHER" id="PTHR19271">
    <property type="entry name" value="CYTOCHROME B"/>
    <property type="match status" value="1"/>
</dbReference>
<dbReference type="InterPro" id="IPR005797">
    <property type="entry name" value="Cyt_b/b6_N"/>
</dbReference>
<keyword evidence="13 19" id="KW-1133">Transmembrane helix</keyword>
<dbReference type="RefSeq" id="WP_171248082.1">
    <property type="nucleotide sequence ID" value="NZ_JABFAJ010000024.1"/>
</dbReference>
<evidence type="ECO:0000256" key="11">
    <source>
        <dbReference type="ARBA" id="ARBA00022967"/>
    </source>
</evidence>
<evidence type="ECO:0000256" key="10">
    <source>
        <dbReference type="ARBA" id="ARBA00022723"/>
    </source>
</evidence>
<keyword evidence="10" id="KW-0479">Metal-binding</keyword>
<protein>
    <recommendedName>
        <fullName evidence="4">Cytochrome bc1 complex cytochrome b subunit</fullName>
        <ecNumber evidence="3">7.1.1.8</ecNumber>
    </recommendedName>
    <alternativeName>
        <fullName evidence="17">Cytochrome bc1 reductase complex subunit QcrB</fullName>
    </alternativeName>
</protein>
<evidence type="ECO:0000256" key="14">
    <source>
        <dbReference type="ARBA" id="ARBA00023004"/>
    </source>
</evidence>
<dbReference type="InterPro" id="IPR005798">
    <property type="entry name" value="Cyt_b/b6_C"/>
</dbReference>
<feature type="transmembrane region" description="Helical" evidence="19">
    <location>
        <begin position="216"/>
        <end position="240"/>
    </location>
</feature>
<feature type="transmembrane region" description="Helical" evidence="19">
    <location>
        <begin position="150"/>
        <end position="170"/>
    </location>
</feature>
<feature type="transmembrane region" description="Helical" evidence="19">
    <location>
        <begin position="332"/>
        <end position="362"/>
    </location>
</feature>
<evidence type="ECO:0000256" key="19">
    <source>
        <dbReference type="SAM" id="Phobius"/>
    </source>
</evidence>
<evidence type="ECO:0000256" key="8">
    <source>
        <dbReference type="ARBA" id="ARBA00022660"/>
    </source>
</evidence>
<keyword evidence="15 19" id="KW-0472">Membrane</keyword>
<evidence type="ECO:0000256" key="16">
    <source>
        <dbReference type="ARBA" id="ARBA00029351"/>
    </source>
</evidence>
<dbReference type="PANTHER" id="PTHR19271:SF16">
    <property type="entry name" value="CYTOCHROME B"/>
    <property type="match status" value="1"/>
</dbReference>
<comment type="cofactor">
    <cofactor evidence="1">
        <name>heme</name>
        <dbReference type="ChEBI" id="CHEBI:30413"/>
    </cofactor>
</comment>
<feature type="transmembrane region" description="Helical" evidence="19">
    <location>
        <begin position="421"/>
        <end position="438"/>
    </location>
</feature>
<keyword evidence="11" id="KW-1278">Translocase</keyword>
<evidence type="ECO:0000313" key="22">
    <source>
        <dbReference type="EMBL" id="NNU28550.1"/>
    </source>
</evidence>
<evidence type="ECO:0000256" key="12">
    <source>
        <dbReference type="ARBA" id="ARBA00022982"/>
    </source>
</evidence>
<reference evidence="22 23" key="1">
    <citation type="submission" date="2020-05" db="EMBL/GenBank/DDBJ databases">
        <title>Genome sequence of Isoptericola sp. JC619 isolated from Chilika lagoon, India.</title>
        <authorList>
            <person name="Kumar D."/>
            <person name="Appam K."/>
            <person name="Gandham S."/>
            <person name="Uppada J."/>
            <person name="Sasikala C."/>
            <person name="Venkata Ramana C."/>
        </authorList>
    </citation>
    <scope>NUCLEOTIDE SEQUENCE [LARGE SCALE GENOMIC DNA]</scope>
    <source>
        <strain evidence="22 23">JC619</strain>
    </source>
</reference>
<feature type="domain" description="Cytochrome b/b6 N-terminal region profile" evidence="20">
    <location>
        <begin position="20"/>
        <end position="247"/>
    </location>
</feature>
<sequence length="568" mass="63123">MSTDTTASNSGAPTTPAGKAADYLDQRTSVGGAVKEFARKVFPDHWSFMLGEIALFSFVVLLLTGVFLTMFFDPSMALEEYHGAGPETMQGQLMSVAFASTLDLSFEVRGGLLMRQIHHWAALIFMAAIVVHMMRVFFTGAFRKPREINWLVGTVLLILGLAAGFSGYSLPDDVLSGNGLRITDGVIKSIPVIGSYMSYFVFGGEFPGDQIIPRLFTVHILLVPALILALIGVHLFLMVLHKHTQYPGGGRTDKNVVGYPLFPVYIAKMGGNFFIVFGILALMGATMSINNVWNYGPYDPSPVGAGAQPDWYMLFLEGSLRLMPGAGMEWVIFGYTLSLNVLIPAVVIPTLLFLFLFAYPFVEAKVTGDKREHHVLDRPRNVPVRTGLGVGFLTAFIILALAGSNDLIATHFGMSINQITWAFRILFFVGPVLAFLITKRICLGLQRKDRELVLHGHETGRIVRFANGEYIEVHRPLDEQERWLRVNYTAHKPLEIEPATDARGVKRKGYQKDKRWQRLSRFFYEDRVEPVTPAELAAAHSHGEHDEIAAERKSPEVTTGAESVERER</sequence>
<keyword evidence="12" id="KW-0249">Electron transport</keyword>
<evidence type="ECO:0000256" key="5">
    <source>
        <dbReference type="ARBA" id="ARBA00022448"/>
    </source>
</evidence>
<dbReference type="SUPFAM" id="SSF81342">
    <property type="entry name" value="Transmembrane di-heme cytochromes"/>
    <property type="match status" value="1"/>
</dbReference>
<dbReference type="GO" id="GO:0005886">
    <property type="term" value="C:plasma membrane"/>
    <property type="evidence" value="ECO:0007669"/>
    <property type="project" value="UniProtKB-SubCell"/>
</dbReference>
<comment type="catalytic activity">
    <reaction evidence="16">
        <text>a quinol + 2 Fe(III)-[cytochrome c](out) = a quinone + 2 Fe(II)-[cytochrome c](out) + 2 H(+)(out)</text>
        <dbReference type="Rhea" id="RHEA:11484"/>
        <dbReference type="Rhea" id="RHEA-COMP:10350"/>
        <dbReference type="Rhea" id="RHEA-COMP:14399"/>
        <dbReference type="ChEBI" id="CHEBI:15378"/>
        <dbReference type="ChEBI" id="CHEBI:24646"/>
        <dbReference type="ChEBI" id="CHEBI:29033"/>
        <dbReference type="ChEBI" id="CHEBI:29034"/>
        <dbReference type="ChEBI" id="CHEBI:132124"/>
        <dbReference type="EC" id="7.1.1.8"/>
    </reaction>
</comment>
<dbReference type="EC" id="7.1.1.8" evidence="3"/>
<keyword evidence="23" id="KW-1185">Reference proteome</keyword>
<proteinExistence type="predicted"/>
<evidence type="ECO:0000256" key="17">
    <source>
        <dbReference type="ARBA" id="ARBA00029568"/>
    </source>
</evidence>
<feature type="transmembrane region" description="Helical" evidence="19">
    <location>
        <begin position="117"/>
        <end position="138"/>
    </location>
</feature>
<dbReference type="PROSITE" id="PS51002">
    <property type="entry name" value="CYTB_NTER"/>
    <property type="match status" value="1"/>
</dbReference>
<evidence type="ECO:0000256" key="15">
    <source>
        <dbReference type="ARBA" id="ARBA00023136"/>
    </source>
</evidence>